<evidence type="ECO:0000313" key="2">
    <source>
        <dbReference type="Proteomes" id="UP000196005"/>
    </source>
</evidence>
<keyword evidence="2" id="KW-1185">Reference proteome</keyword>
<sequence length="33" mass="3608">MSKSLYETLDVSQDASAEEIKKSLSTFSSQISP</sequence>
<dbReference type="AlphaFoldDB" id="A0A1Y0HLJ6"/>
<proteinExistence type="predicted"/>
<dbReference type="SUPFAM" id="SSF46565">
    <property type="entry name" value="Chaperone J-domain"/>
    <property type="match status" value="1"/>
</dbReference>
<accession>A0A1Y0HLJ6</accession>
<evidence type="ECO:0000313" key="1">
    <source>
        <dbReference type="EMBL" id="ARU48987.1"/>
    </source>
</evidence>
<protein>
    <submittedName>
        <fullName evidence="1">Uncharacterized protein</fullName>
    </submittedName>
</protein>
<reference evidence="2" key="1">
    <citation type="submission" date="2017-05" db="EMBL/GenBank/DDBJ databases">
        <title>Dechlorination kinetics govern the competition between two new strains of the genus Sulfurospirillum.</title>
        <authorList>
            <person name="Buttet G.F."/>
            <person name="Murray A.M."/>
            <person name="Goris T."/>
            <person name="Burion M."/>
            <person name="Lin B."/>
            <person name="Rolle M."/>
            <person name="Maillard J."/>
        </authorList>
    </citation>
    <scope>NUCLEOTIDE SEQUENCE [LARGE SCALE GENOMIC DNA]</scope>
    <source>
        <strain evidence="2">SL2-1</strain>
    </source>
</reference>
<dbReference type="KEGG" id="suls:Sdiek1_1828"/>
<dbReference type="EMBL" id="CP021416">
    <property type="protein sequence ID" value="ARU48987.1"/>
    <property type="molecule type" value="Genomic_DNA"/>
</dbReference>
<dbReference type="InterPro" id="IPR036869">
    <property type="entry name" value="J_dom_sf"/>
</dbReference>
<dbReference type="Proteomes" id="UP000196005">
    <property type="component" value="Chromosome"/>
</dbReference>
<gene>
    <name evidence="1" type="ORF">Sdiek1_1828</name>
</gene>
<name>A0A1Y0HLJ6_9BACT</name>
<organism evidence="1 2">
    <name type="scientific">Sulfurospirillum diekertiae</name>
    <dbReference type="NCBI Taxonomy" id="1854492"/>
    <lineage>
        <taxon>Bacteria</taxon>
        <taxon>Pseudomonadati</taxon>
        <taxon>Campylobacterota</taxon>
        <taxon>Epsilonproteobacteria</taxon>
        <taxon>Campylobacterales</taxon>
        <taxon>Sulfurospirillaceae</taxon>
        <taxon>Sulfurospirillum</taxon>
    </lineage>
</organism>